<comment type="caution">
    <text evidence="2">The sequence shown here is derived from an EMBL/GenBank/DDBJ whole genome shotgun (WGS) entry which is preliminary data.</text>
</comment>
<organism evidence="2 3">
    <name type="scientific">Nocardioides panzhihuensis</name>
    <dbReference type="NCBI Taxonomy" id="860243"/>
    <lineage>
        <taxon>Bacteria</taxon>
        <taxon>Bacillati</taxon>
        <taxon>Actinomycetota</taxon>
        <taxon>Actinomycetes</taxon>
        <taxon>Propionibacteriales</taxon>
        <taxon>Nocardioidaceae</taxon>
        <taxon>Nocardioides</taxon>
    </lineage>
</organism>
<sequence length="83" mass="8642">MSLTLRGGETAVAVAIDSVSEAKASSYGAGLAPFFLALGAWIGGYVLFLLVRPISTRALAANQTPLRVALGGWLTRVRPEIAI</sequence>
<evidence type="ECO:0000256" key="1">
    <source>
        <dbReference type="SAM" id="Phobius"/>
    </source>
</evidence>
<gene>
    <name evidence="2" type="ORF">BJ988_003790</name>
</gene>
<keyword evidence="1" id="KW-0472">Membrane</keyword>
<name>A0A7Z0DPA6_9ACTN</name>
<protein>
    <submittedName>
        <fullName evidence="2">Putative phage infection (PIP) family protein YhgE</fullName>
    </submittedName>
</protein>
<dbReference type="Proteomes" id="UP000564496">
    <property type="component" value="Unassembled WGS sequence"/>
</dbReference>
<evidence type="ECO:0000313" key="3">
    <source>
        <dbReference type="Proteomes" id="UP000564496"/>
    </source>
</evidence>
<accession>A0A7Z0DPA6</accession>
<dbReference type="EMBL" id="JACBZR010000001">
    <property type="protein sequence ID" value="NYI79142.1"/>
    <property type="molecule type" value="Genomic_DNA"/>
</dbReference>
<feature type="transmembrane region" description="Helical" evidence="1">
    <location>
        <begin position="31"/>
        <end position="51"/>
    </location>
</feature>
<keyword evidence="1" id="KW-0812">Transmembrane</keyword>
<reference evidence="2 3" key="1">
    <citation type="submission" date="2020-07" db="EMBL/GenBank/DDBJ databases">
        <title>Sequencing the genomes of 1000 actinobacteria strains.</title>
        <authorList>
            <person name="Klenk H.-P."/>
        </authorList>
    </citation>
    <scope>NUCLEOTIDE SEQUENCE [LARGE SCALE GENOMIC DNA]</scope>
    <source>
        <strain evidence="2 3">DSM 26487</strain>
    </source>
</reference>
<dbReference type="RefSeq" id="WP_218860972.1">
    <property type="nucleotide sequence ID" value="NZ_JACBZR010000001.1"/>
</dbReference>
<proteinExistence type="predicted"/>
<evidence type="ECO:0000313" key="2">
    <source>
        <dbReference type="EMBL" id="NYI79142.1"/>
    </source>
</evidence>
<keyword evidence="3" id="KW-1185">Reference proteome</keyword>
<dbReference type="AlphaFoldDB" id="A0A7Z0DPA6"/>
<keyword evidence="1" id="KW-1133">Transmembrane helix</keyword>